<keyword evidence="1" id="KW-1185">Reference proteome</keyword>
<dbReference type="AlphaFoldDB" id="A0A6J3M218"/>
<evidence type="ECO:0000313" key="1">
    <source>
        <dbReference type="Proteomes" id="UP000504637"/>
    </source>
</evidence>
<dbReference type="Proteomes" id="UP000504637">
    <property type="component" value="Unplaced"/>
</dbReference>
<reference evidence="2" key="3">
    <citation type="submission" date="2025-08" db="UniProtKB">
        <authorList>
            <consortium name="RefSeq"/>
        </authorList>
    </citation>
    <scope>IDENTIFICATION</scope>
    <source>
        <strain evidence="2">CBS 342.82</strain>
    </source>
</reference>
<sequence>MLNITRVQGGRCRWCTVGAKIIITTALRLLWKNRPEAWREREAKEGEGWTRSAPPDGLGRDVCVCGLSLLQMYGLLLRITTTTTTTLQCCTAVPLIPPLPRYSFRGSSNDRSLGIDWVRSSARIASPGAMSVMAPFVVPRICVRGRLWQ</sequence>
<name>A0A6J3M218_9PEZI</name>
<reference evidence="2" key="2">
    <citation type="submission" date="2020-04" db="EMBL/GenBank/DDBJ databases">
        <authorList>
            <consortium name="NCBI Genome Project"/>
        </authorList>
    </citation>
    <scope>NUCLEOTIDE SEQUENCE</scope>
    <source>
        <strain evidence="2">CBS 342.82</strain>
    </source>
</reference>
<evidence type="ECO:0000313" key="2">
    <source>
        <dbReference type="RefSeq" id="XP_033459101.1"/>
    </source>
</evidence>
<organism evidence="2">
    <name type="scientific">Dissoconium aciculare CBS 342.82</name>
    <dbReference type="NCBI Taxonomy" id="1314786"/>
    <lineage>
        <taxon>Eukaryota</taxon>
        <taxon>Fungi</taxon>
        <taxon>Dikarya</taxon>
        <taxon>Ascomycota</taxon>
        <taxon>Pezizomycotina</taxon>
        <taxon>Dothideomycetes</taxon>
        <taxon>Dothideomycetidae</taxon>
        <taxon>Mycosphaerellales</taxon>
        <taxon>Dissoconiaceae</taxon>
        <taxon>Dissoconium</taxon>
    </lineage>
</organism>
<protein>
    <submittedName>
        <fullName evidence="2">Uncharacterized protein</fullName>
    </submittedName>
</protein>
<dbReference type="GeneID" id="54357616"/>
<proteinExistence type="predicted"/>
<dbReference type="RefSeq" id="XP_033459101.1">
    <property type="nucleotide sequence ID" value="XM_033599817.1"/>
</dbReference>
<reference evidence="2" key="1">
    <citation type="submission" date="2020-01" db="EMBL/GenBank/DDBJ databases">
        <authorList>
            <consortium name="DOE Joint Genome Institute"/>
            <person name="Haridas S."/>
            <person name="Albert R."/>
            <person name="Binder M."/>
            <person name="Bloem J."/>
            <person name="Labutti K."/>
            <person name="Salamov A."/>
            <person name="Andreopoulos B."/>
            <person name="Baker S.E."/>
            <person name="Barry K."/>
            <person name="Bills G."/>
            <person name="Bluhm B.H."/>
            <person name="Cannon C."/>
            <person name="Castanera R."/>
            <person name="Culley D.E."/>
            <person name="Daum C."/>
            <person name="Ezra D."/>
            <person name="Gonzalez J.B."/>
            <person name="Henrissat B."/>
            <person name="Kuo A."/>
            <person name="Liang C."/>
            <person name="Lipzen A."/>
            <person name="Lutzoni F."/>
            <person name="Magnuson J."/>
            <person name="Mondo S."/>
            <person name="Nolan M."/>
            <person name="Ohm R."/>
            <person name="Pangilinan J."/>
            <person name="Park H.-J."/>
            <person name="Ramirez L."/>
            <person name="Alfaro M."/>
            <person name="Sun H."/>
            <person name="Tritt A."/>
            <person name="Yoshinaga Y."/>
            <person name="Zwiers L.-H."/>
            <person name="Turgeon B.G."/>
            <person name="Goodwin S.B."/>
            <person name="Spatafora J.W."/>
            <person name="Crous P.W."/>
            <person name="Grigoriev I.V."/>
        </authorList>
    </citation>
    <scope>NUCLEOTIDE SEQUENCE</scope>
    <source>
        <strain evidence="2">CBS 342.82</strain>
    </source>
</reference>
<gene>
    <name evidence="2" type="ORF">K489DRAFT_231666</name>
</gene>
<accession>A0A6J3M218</accession>